<name>A0A1B6HY21_9HEMI</name>
<protein>
    <submittedName>
        <fullName evidence="1">Uncharacterized protein</fullName>
    </submittedName>
</protein>
<reference evidence="1" key="1">
    <citation type="submission" date="2015-11" db="EMBL/GenBank/DDBJ databases">
        <title>De novo transcriptome assembly of four potential Pierce s Disease insect vectors from Arizona vineyards.</title>
        <authorList>
            <person name="Tassone E.E."/>
        </authorList>
    </citation>
    <scope>NUCLEOTIDE SEQUENCE</scope>
</reference>
<organism evidence="1">
    <name type="scientific">Homalodisca liturata</name>
    <dbReference type="NCBI Taxonomy" id="320908"/>
    <lineage>
        <taxon>Eukaryota</taxon>
        <taxon>Metazoa</taxon>
        <taxon>Ecdysozoa</taxon>
        <taxon>Arthropoda</taxon>
        <taxon>Hexapoda</taxon>
        <taxon>Insecta</taxon>
        <taxon>Pterygota</taxon>
        <taxon>Neoptera</taxon>
        <taxon>Paraneoptera</taxon>
        <taxon>Hemiptera</taxon>
        <taxon>Auchenorrhyncha</taxon>
        <taxon>Membracoidea</taxon>
        <taxon>Cicadellidae</taxon>
        <taxon>Cicadellinae</taxon>
        <taxon>Proconiini</taxon>
        <taxon>Homalodisca</taxon>
    </lineage>
</organism>
<gene>
    <name evidence="1" type="ORF">g.5783</name>
</gene>
<dbReference type="EMBL" id="GECU01028166">
    <property type="protein sequence ID" value="JAS79540.1"/>
    <property type="molecule type" value="Transcribed_RNA"/>
</dbReference>
<sequence>MNMVSVPQQYMWLIGEEEESIWIMTDYEIIKDKTSREEEGDRREEAYSLHTISNNAVMNAFAITVKWAEENDMSVSDILVLKRLQNKQKKIYKSVNFFTPME</sequence>
<dbReference type="AlphaFoldDB" id="A0A1B6HY21"/>
<evidence type="ECO:0000313" key="1">
    <source>
        <dbReference type="EMBL" id="JAS79540.1"/>
    </source>
</evidence>
<accession>A0A1B6HY21</accession>
<proteinExistence type="predicted"/>